<evidence type="ECO:0000313" key="2">
    <source>
        <dbReference type="EMBL" id="SDB01689.1"/>
    </source>
</evidence>
<dbReference type="Proteomes" id="UP000182508">
    <property type="component" value="Unassembled WGS sequence"/>
</dbReference>
<gene>
    <name evidence="2" type="ORF">SAMN02910293_00053</name>
</gene>
<evidence type="ECO:0000313" key="3">
    <source>
        <dbReference type="Proteomes" id="UP000182508"/>
    </source>
</evidence>
<accession>A0A1G5ZZP5</accession>
<dbReference type="STRING" id="439219.SAMN02910293_00053"/>
<feature type="transmembrane region" description="Helical" evidence="1">
    <location>
        <begin position="80"/>
        <end position="107"/>
    </location>
</feature>
<feature type="transmembrane region" description="Helical" evidence="1">
    <location>
        <begin position="113"/>
        <end position="135"/>
    </location>
</feature>
<name>A0A1G5ZZP5_9STRE</name>
<evidence type="ECO:0000256" key="1">
    <source>
        <dbReference type="SAM" id="Phobius"/>
    </source>
</evidence>
<feature type="transmembrane region" description="Helical" evidence="1">
    <location>
        <begin position="147"/>
        <end position="173"/>
    </location>
</feature>
<keyword evidence="3" id="KW-1185">Reference proteome</keyword>
<dbReference type="AlphaFoldDB" id="A0A1G5ZZP5"/>
<organism evidence="2 3">
    <name type="scientific">Streptococcus henryi</name>
    <dbReference type="NCBI Taxonomy" id="439219"/>
    <lineage>
        <taxon>Bacteria</taxon>
        <taxon>Bacillati</taxon>
        <taxon>Bacillota</taxon>
        <taxon>Bacilli</taxon>
        <taxon>Lactobacillales</taxon>
        <taxon>Streptococcaceae</taxon>
        <taxon>Streptococcus</taxon>
    </lineage>
</organism>
<keyword evidence="1" id="KW-0812">Transmembrane</keyword>
<dbReference type="EMBL" id="FMXP01000002">
    <property type="protein sequence ID" value="SDB01689.1"/>
    <property type="molecule type" value="Genomic_DNA"/>
</dbReference>
<proteinExistence type="predicted"/>
<dbReference type="RefSeq" id="WP_018164756.1">
    <property type="nucleotide sequence ID" value="NZ_FMXP01000002.1"/>
</dbReference>
<dbReference type="eggNOG" id="COG4709">
    <property type="taxonomic scope" value="Bacteria"/>
</dbReference>
<dbReference type="Pfam" id="PF22564">
    <property type="entry name" value="HAAS"/>
    <property type="match status" value="1"/>
</dbReference>
<sequence length="195" mass="20735">MTRTEYLAQMERYLKRLPQKDYQEAMDYFTEYFDEAGIENEAQVIDELGSPKEAASEIIASVLGKHMDTPEKTPKSRATIVGLTILSLCAAPIALPVLLALILFILAVLLACLAAIIAAYVFGLAGIVVAGVTLFESITLLGTSFSAQAMGLGAACLSFGGGVLIWIIATAILKGSGRGFVNFVRWISSKKGGAL</sequence>
<keyword evidence="1" id="KW-0472">Membrane</keyword>
<protein>
    <submittedName>
        <fullName evidence="2">Uncharacterized membrane protein</fullName>
    </submittedName>
</protein>
<reference evidence="2 3" key="1">
    <citation type="submission" date="2016-10" db="EMBL/GenBank/DDBJ databases">
        <authorList>
            <person name="de Groot N.N."/>
        </authorList>
    </citation>
    <scope>NUCLEOTIDE SEQUENCE [LARGE SCALE GENOMIC DNA]</scope>
    <source>
        <strain evidence="2 3">A-4</strain>
    </source>
</reference>
<keyword evidence="1" id="KW-1133">Transmembrane helix</keyword>